<dbReference type="Proteomes" id="UP001152320">
    <property type="component" value="Unassembled WGS sequence"/>
</dbReference>
<protein>
    <submittedName>
        <fullName evidence="1">Uncharacterized protein</fullName>
    </submittedName>
</protein>
<name>A0A9Q1BBV7_HOLLE</name>
<dbReference type="AlphaFoldDB" id="A0A9Q1BBV7"/>
<dbReference type="EMBL" id="JAIZAY010000186">
    <property type="protein sequence ID" value="KAJ8018797.1"/>
    <property type="molecule type" value="Genomic_DNA"/>
</dbReference>
<gene>
    <name evidence="1" type="ORF">HOLleu_43016</name>
</gene>
<comment type="caution">
    <text evidence="1">The sequence shown here is derived from an EMBL/GenBank/DDBJ whole genome shotgun (WGS) entry which is preliminary data.</text>
</comment>
<reference evidence="1" key="1">
    <citation type="submission" date="2021-10" db="EMBL/GenBank/DDBJ databases">
        <title>Tropical sea cucumber genome reveals ecological adaptation and Cuvierian tubules defense mechanism.</title>
        <authorList>
            <person name="Chen T."/>
        </authorList>
    </citation>
    <scope>NUCLEOTIDE SEQUENCE</scope>
    <source>
        <strain evidence="1">Nanhai2018</strain>
        <tissue evidence="1">Muscle</tissue>
    </source>
</reference>
<organism evidence="1 2">
    <name type="scientific">Holothuria leucospilota</name>
    <name type="common">Black long sea cucumber</name>
    <name type="synonym">Mertensiothuria leucospilota</name>
    <dbReference type="NCBI Taxonomy" id="206669"/>
    <lineage>
        <taxon>Eukaryota</taxon>
        <taxon>Metazoa</taxon>
        <taxon>Echinodermata</taxon>
        <taxon>Eleutherozoa</taxon>
        <taxon>Echinozoa</taxon>
        <taxon>Holothuroidea</taxon>
        <taxon>Aspidochirotacea</taxon>
        <taxon>Aspidochirotida</taxon>
        <taxon>Holothuriidae</taxon>
        <taxon>Holothuria</taxon>
    </lineage>
</organism>
<sequence>MKVDFSVRDLSAKLAQLMSSDEIKELRKYFNVLDTEKDRSSEYSEEILKKKHVNEVLTILKERGILYPDKANQLKTLFDNLGCLTTSKLSGPIRLYQKFANIYADMPHHDQPTVNAGRLNDSFSVSLSHEIPEGRFPKQDNWRNQNLVNVFNTTRGLVCYIRSGKKREPSVLTQLFKLPSLDSSENPQKIYSKIISRQGYKKLFLTFIDETHLVMCYNKTLEIVDVNSKEVMKGHQLRAAAKSVAVEEGEIFVVVGFSSEVLVFNADLEVISKLTFNIEDWKYPADMKVTSERLFIICKVKPRDHDRSYIWPDRAMSFRREDGEMEANFTFPGEQYTEPVSIAAHKESEFVAVLWSKTQSQSLRPWRRHRSGTTSCMVSLHALSGYCVFLLDVELSHGVQILNKSTMIVINQTDGLKFYNMVSTLILTSFM</sequence>
<evidence type="ECO:0000313" key="2">
    <source>
        <dbReference type="Proteomes" id="UP001152320"/>
    </source>
</evidence>
<keyword evidence="2" id="KW-1185">Reference proteome</keyword>
<evidence type="ECO:0000313" key="1">
    <source>
        <dbReference type="EMBL" id="KAJ8018797.1"/>
    </source>
</evidence>
<accession>A0A9Q1BBV7</accession>
<proteinExistence type="predicted"/>